<organism evidence="2 3">
    <name type="scientific">Leptidea sinapis</name>
    <dbReference type="NCBI Taxonomy" id="189913"/>
    <lineage>
        <taxon>Eukaryota</taxon>
        <taxon>Metazoa</taxon>
        <taxon>Ecdysozoa</taxon>
        <taxon>Arthropoda</taxon>
        <taxon>Hexapoda</taxon>
        <taxon>Insecta</taxon>
        <taxon>Pterygota</taxon>
        <taxon>Neoptera</taxon>
        <taxon>Endopterygota</taxon>
        <taxon>Lepidoptera</taxon>
        <taxon>Glossata</taxon>
        <taxon>Ditrysia</taxon>
        <taxon>Papilionoidea</taxon>
        <taxon>Pieridae</taxon>
        <taxon>Dismorphiinae</taxon>
        <taxon>Leptidea</taxon>
    </lineage>
</organism>
<accession>A0A5E4QR73</accession>
<evidence type="ECO:0000313" key="3">
    <source>
        <dbReference type="Proteomes" id="UP000324832"/>
    </source>
</evidence>
<keyword evidence="3" id="KW-1185">Reference proteome</keyword>
<dbReference type="AlphaFoldDB" id="A0A5E4QR73"/>
<name>A0A5E4QR73_9NEOP</name>
<protein>
    <submittedName>
        <fullName evidence="2">Uncharacterized protein</fullName>
    </submittedName>
</protein>
<feature type="compositionally biased region" description="Basic residues" evidence="1">
    <location>
        <begin position="82"/>
        <end position="94"/>
    </location>
</feature>
<proteinExistence type="predicted"/>
<evidence type="ECO:0000313" key="2">
    <source>
        <dbReference type="EMBL" id="VVD00477.1"/>
    </source>
</evidence>
<dbReference type="EMBL" id="FZQP02004778">
    <property type="protein sequence ID" value="VVD00477.1"/>
    <property type="molecule type" value="Genomic_DNA"/>
</dbReference>
<feature type="region of interest" description="Disordered" evidence="1">
    <location>
        <begin position="62"/>
        <end position="94"/>
    </location>
</feature>
<evidence type="ECO:0000256" key="1">
    <source>
        <dbReference type="SAM" id="MobiDB-lite"/>
    </source>
</evidence>
<gene>
    <name evidence="2" type="ORF">LSINAPIS_LOCUS11106</name>
</gene>
<sequence length="94" mass="11007">MRVWRRARVALSMRLCCVTTVTTILAAMALRSAADPVGRRYPTDWHPRDIQLRTHPLNEVFESEAPTETERSYPQMSQVLHKERRPQRLIHKAN</sequence>
<dbReference type="Proteomes" id="UP000324832">
    <property type="component" value="Unassembled WGS sequence"/>
</dbReference>
<reference evidence="2 3" key="1">
    <citation type="submission" date="2017-07" db="EMBL/GenBank/DDBJ databases">
        <authorList>
            <person name="Talla V."/>
            <person name="Backstrom N."/>
        </authorList>
    </citation>
    <scope>NUCLEOTIDE SEQUENCE [LARGE SCALE GENOMIC DNA]</scope>
</reference>